<evidence type="ECO:0000313" key="2">
    <source>
        <dbReference type="Proteomes" id="UP000796880"/>
    </source>
</evidence>
<accession>A0A8K0DZC6</accession>
<reference evidence="1" key="1">
    <citation type="submission" date="2020-03" db="EMBL/GenBank/DDBJ databases">
        <title>A high-quality chromosome-level genome assembly of a woody plant with both climbing and erect habits, Rhamnella rubrinervis.</title>
        <authorList>
            <person name="Lu Z."/>
            <person name="Yang Y."/>
            <person name="Zhu X."/>
            <person name="Sun Y."/>
        </authorList>
    </citation>
    <scope>NUCLEOTIDE SEQUENCE</scope>
    <source>
        <strain evidence="1">BYM</strain>
        <tissue evidence="1">Leaf</tissue>
    </source>
</reference>
<sequence length="125" mass="13230">MASGLSPVTLDPCLRPGLAPYGTCAGLLLETLDLNLGPGLIRSGALGFRLQDLSRLYPDLINLSPGLHLHLTAPLALTRPASFHLDLNLGPGLCLCTSICRPRLMPYGTCHGLCPCTDQSGWLVP</sequence>
<name>A0A8K0DZC6_9ROSA</name>
<dbReference type="AlphaFoldDB" id="A0A8K0DZC6"/>
<evidence type="ECO:0000313" key="1">
    <source>
        <dbReference type="EMBL" id="KAF3436759.1"/>
    </source>
</evidence>
<dbReference type="EMBL" id="VOIH02000009">
    <property type="protein sequence ID" value="KAF3436759.1"/>
    <property type="molecule type" value="Genomic_DNA"/>
</dbReference>
<comment type="caution">
    <text evidence="1">The sequence shown here is derived from an EMBL/GenBank/DDBJ whole genome shotgun (WGS) entry which is preliminary data.</text>
</comment>
<proteinExistence type="predicted"/>
<protein>
    <submittedName>
        <fullName evidence="1">Uncharacterized protein</fullName>
    </submittedName>
</protein>
<gene>
    <name evidence="1" type="ORF">FNV43_RR19510</name>
</gene>
<keyword evidence="2" id="KW-1185">Reference proteome</keyword>
<organism evidence="1 2">
    <name type="scientific">Rhamnella rubrinervis</name>
    <dbReference type="NCBI Taxonomy" id="2594499"/>
    <lineage>
        <taxon>Eukaryota</taxon>
        <taxon>Viridiplantae</taxon>
        <taxon>Streptophyta</taxon>
        <taxon>Embryophyta</taxon>
        <taxon>Tracheophyta</taxon>
        <taxon>Spermatophyta</taxon>
        <taxon>Magnoliopsida</taxon>
        <taxon>eudicotyledons</taxon>
        <taxon>Gunneridae</taxon>
        <taxon>Pentapetalae</taxon>
        <taxon>rosids</taxon>
        <taxon>fabids</taxon>
        <taxon>Rosales</taxon>
        <taxon>Rhamnaceae</taxon>
        <taxon>rhamnoid group</taxon>
        <taxon>Rhamneae</taxon>
        <taxon>Rhamnella</taxon>
    </lineage>
</organism>
<dbReference type="Proteomes" id="UP000796880">
    <property type="component" value="Unassembled WGS sequence"/>
</dbReference>